<dbReference type="PANTHER" id="PTHR13806:SF46">
    <property type="entry name" value="FLOTILLIN-1-RELATED"/>
    <property type="match status" value="1"/>
</dbReference>
<dbReference type="InterPro" id="IPR036013">
    <property type="entry name" value="Band_7/SPFH_dom_sf"/>
</dbReference>
<reference evidence="8 9" key="1">
    <citation type="submission" date="2020-10" db="EMBL/GenBank/DDBJ databases">
        <title>Sequencing the genomes of 1000 actinobacteria strains.</title>
        <authorList>
            <person name="Klenk H.-P."/>
        </authorList>
    </citation>
    <scope>NUCLEOTIDE SEQUENCE [LARGE SCALE GENOMIC DNA]</scope>
    <source>
        <strain evidence="8 9">DSM 15474</strain>
    </source>
</reference>
<proteinExistence type="inferred from homology"/>
<gene>
    <name evidence="8" type="ORF">H4W26_001270</name>
</gene>
<keyword evidence="6" id="KW-1133">Transmembrane helix</keyword>
<accession>A0ABR9J697</accession>
<evidence type="ECO:0000256" key="5">
    <source>
        <dbReference type="SAM" id="MobiDB-lite"/>
    </source>
</evidence>
<comment type="subcellular location">
    <subcellularLocation>
        <location evidence="1">Membrane</location>
    </subcellularLocation>
</comment>
<feature type="coiled-coil region" evidence="4">
    <location>
        <begin position="316"/>
        <end position="363"/>
    </location>
</feature>
<feature type="transmembrane region" description="Helical" evidence="6">
    <location>
        <begin position="12"/>
        <end position="31"/>
    </location>
</feature>
<evidence type="ECO:0000259" key="7">
    <source>
        <dbReference type="Pfam" id="PF01145"/>
    </source>
</evidence>
<organism evidence="8 9">
    <name type="scientific">Nesterenkonia halotolerans</name>
    <dbReference type="NCBI Taxonomy" id="225325"/>
    <lineage>
        <taxon>Bacteria</taxon>
        <taxon>Bacillati</taxon>
        <taxon>Actinomycetota</taxon>
        <taxon>Actinomycetes</taxon>
        <taxon>Micrococcales</taxon>
        <taxon>Micrococcaceae</taxon>
        <taxon>Nesterenkonia</taxon>
    </lineage>
</organism>
<protein>
    <submittedName>
        <fullName evidence="8">Flotillin</fullName>
    </submittedName>
</protein>
<dbReference type="Pfam" id="PF01145">
    <property type="entry name" value="Band_7"/>
    <property type="match status" value="1"/>
</dbReference>
<dbReference type="RefSeq" id="WP_192591257.1">
    <property type="nucleotide sequence ID" value="NZ_JADBEE010000001.1"/>
</dbReference>
<dbReference type="PANTHER" id="PTHR13806">
    <property type="entry name" value="FLOTILLIN-RELATED"/>
    <property type="match status" value="1"/>
</dbReference>
<evidence type="ECO:0000256" key="3">
    <source>
        <dbReference type="ARBA" id="ARBA00023136"/>
    </source>
</evidence>
<feature type="region of interest" description="Disordered" evidence="5">
    <location>
        <begin position="445"/>
        <end position="490"/>
    </location>
</feature>
<comment type="caution">
    <text evidence="8">The sequence shown here is derived from an EMBL/GenBank/DDBJ whole genome shotgun (WGS) entry which is preliminary data.</text>
</comment>
<dbReference type="EMBL" id="JADBEE010000001">
    <property type="protein sequence ID" value="MBE1514515.1"/>
    <property type="molecule type" value="Genomic_DNA"/>
</dbReference>
<keyword evidence="6" id="KW-0812">Transmembrane</keyword>
<dbReference type="SUPFAM" id="SSF117892">
    <property type="entry name" value="Band 7/SPFH domain"/>
    <property type="match status" value="1"/>
</dbReference>
<keyword evidence="4" id="KW-0175">Coiled coil</keyword>
<dbReference type="Gene3D" id="3.30.479.30">
    <property type="entry name" value="Band 7 domain"/>
    <property type="match status" value="1"/>
</dbReference>
<sequence>MDILTTGGTLALVITLIVAAVILGAVGLVIVRAWTKVARADEALVVTGKASRSDTPGSHPKQVIVNGRAIVNPIRQRHEIISLRSRQVLMTVTAQSLDNVTINAEAVALVKIGSTEEDVKAASERFASQDNAVVEYTQDQLEGALRGLMAQQTVIQLMRDRQKFSDEISKSISPELQTQGLLLDSFQIREITDDSGYISSLGAPEIEAKRQAAEIAATNAERAIAKERISNQEQNLIEETEYDSNQAASTSRVGQARAQAEQAEALAGEKARQEVLGQRAENRQAELDAEVKRVADADLYKQQKRADAEAYERTKAAEAEALVAESEARARLQRSEAEATAIREEGEAKASAIRAEAEALRENQEAVLAREALAILPQLMESFAAGYANVGSMTLIGGSGESGASKHFDGESSVALAGVFKRVEAATGIDLGSILQSKAQGTAIGEALAESSSDSNPSAHPAANSSSSSSTGSGSRPSSDSRGSDSIQNE</sequence>
<name>A0ABR9J697_9MICC</name>
<keyword evidence="3 6" id="KW-0472">Membrane</keyword>
<dbReference type="Proteomes" id="UP000636579">
    <property type="component" value="Unassembled WGS sequence"/>
</dbReference>
<evidence type="ECO:0000313" key="8">
    <source>
        <dbReference type="EMBL" id="MBE1514515.1"/>
    </source>
</evidence>
<comment type="similarity">
    <text evidence="2">Belongs to the band 7/mec-2 family. Flotillin subfamily.</text>
</comment>
<evidence type="ECO:0000256" key="4">
    <source>
        <dbReference type="SAM" id="Coils"/>
    </source>
</evidence>
<dbReference type="InterPro" id="IPR027705">
    <property type="entry name" value="Flotillin_fam"/>
</dbReference>
<feature type="domain" description="Band 7" evidence="7">
    <location>
        <begin position="37"/>
        <end position="220"/>
    </location>
</feature>
<dbReference type="InterPro" id="IPR001107">
    <property type="entry name" value="Band_7"/>
</dbReference>
<evidence type="ECO:0000256" key="6">
    <source>
        <dbReference type="SAM" id="Phobius"/>
    </source>
</evidence>
<feature type="compositionally biased region" description="Low complexity" evidence="5">
    <location>
        <begin position="451"/>
        <end position="490"/>
    </location>
</feature>
<evidence type="ECO:0000256" key="1">
    <source>
        <dbReference type="ARBA" id="ARBA00004370"/>
    </source>
</evidence>
<dbReference type="CDD" id="cd03399">
    <property type="entry name" value="SPFH_flotillin"/>
    <property type="match status" value="1"/>
</dbReference>
<evidence type="ECO:0000313" key="9">
    <source>
        <dbReference type="Proteomes" id="UP000636579"/>
    </source>
</evidence>
<keyword evidence="9" id="KW-1185">Reference proteome</keyword>
<evidence type="ECO:0000256" key="2">
    <source>
        <dbReference type="ARBA" id="ARBA00007161"/>
    </source>
</evidence>